<dbReference type="InterPro" id="IPR020846">
    <property type="entry name" value="MFS_dom"/>
</dbReference>
<dbReference type="Gene3D" id="1.20.1250.20">
    <property type="entry name" value="MFS general substrate transporter like domains"/>
    <property type="match status" value="2"/>
</dbReference>
<dbReference type="InterPro" id="IPR036259">
    <property type="entry name" value="MFS_trans_sf"/>
</dbReference>
<evidence type="ECO:0000259" key="7">
    <source>
        <dbReference type="PROSITE" id="PS50850"/>
    </source>
</evidence>
<dbReference type="GO" id="GO:0016020">
    <property type="term" value="C:membrane"/>
    <property type="evidence" value="ECO:0007669"/>
    <property type="project" value="UniProtKB-SubCell"/>
</dbReference>
<feature type="transmembrane region" description="Helical" evidence="6">
    <location>
        <begin position="320"/>
        <end position="340"/>
    </location>
</feature>
<feature type="transmembrane region" description="Helical" evidence="6">
    <location>
        <begin position="45"/>
        <end position="62"/>
    </location>
</feature>
<keyword evidence="2" id="KW-0813">Transport</keyword>
<feature type="transmembrane region" description="Helical" evidence="6">
    <location>
        <begin position="347"/>
        <end position="368"/>
    </location>
</feature>
<evidence type="ECO:0000256" key="2">
    <source>
        <dbReference type="ARBA" id="ARBA00022448"/>
    </source>
</evidence>
<dbReference type="SUPFAM" id="SSF103473">
    <property type="entry name" value="MFS general substrate transporter"/>
    <property type="match status" value="1"/>
</dbReference>
<dbReference type="InterPro" id="IPR011701">
    <property type="entry name" value="MFS"/>
</dbReference>
<feature type="transmembrane region" description="Helical" evidence="6">
    <location>
        <begin position="433"/>
        <end position="458"/>
    </location>
</feature>
<reference evidence="8 9" key="1">
    <citation type="submission" date="2013-03" db="EMBL/GenBank/DDBJ databases">
        <title>The Genome Sequence of Exophiala aquamarina CBS 119918.</title>
        <authorList>
            <consortium name="The Broad Institute Genomics Platform"/>
            <person name="Cuomo C."/>
            <person name="de Hoog S."/>
            <person name="Gorbushina A."/>
            <person name="Walker B."/>
            <person name="Young S.K."/>
            <person name="Zeng Q."/>
            <person name="Gargeya S."/>
            <person name="Fitzgerald M."/>
            <person name="Haas B."/>
            <person name="Abouelleil A."/>
            <person name="Allen A.W."/>
            <person name="Alvarado L."/>
            <person name="Arachchi H.M."/>
            <person name="Berlin A.M."/>
            <person name="Chapman S.B."/>
            <person name="Gainer-Dewar J."/>
            <person name="Goldberg J."/>
            <person name="Griggs A."/>
            <person name="Gujja S."/>
            <person name="Hansen M."/>
            <person name="Howarth C."/>
            <person name="Imamovic A."/>
            <person name="Ireland A."/>
            <person name="Larimer J."/>
            <person name="McCowan C."/>
            <person name="Murphy C."/>
            <person name="Pearson M."/>
            <person name="Poon T.W."/>
            <person name="Priest M."/>
            <person name="Roberts A."/>
            <person name="Saif S."/>
            <person name="Shea T."/>
            <person name="Sisk P."/>
            <person name="Sykes S."/>
            <person name="Wortman J."/>
            <person name="Nusbaum C."/>
            <person name="Birren B."/>
        </authorList>
    </citation>
    <scope>NUCLEOTIDE SEQUENCE [LARGE SCALE GENOMIC DNA]</scope>
    <source>
        <strain evidence="8 9">CBS 119918</strain>
    </source>
</reference>
<dbReference type="RefSeq" id="XP_013261182.1">
    <property type="nucleotide sequence ID" value="XM_013405728.1"/>
</dbReference>
<dbReference type="AlphaFoldDB" id="A0A072PFQ0"/>
<dbReference type="PANTHER" id="PTHR43791">
    <property type="entry name" value="PERMEASE-RELATED"/>
    <property type="match status" value="1"/>
</dbReference>
<evidence type="ECO:0000313" key="9">
    <source>
        <dbReference type="Proteomes" id="UP000027920"/>
    </source>
</evidence>
<feature type="domain" description="Major facilitator superfamily (MFS) profile" evidence="7">
    <location>
        <begin position="49"/>
        <end position="500"/>
    </location>
</feature>
<feature type="transmembrane region" description="Helical" evidence="6">
    <location>
        <begin position="86"/>
        <end position="108"/>
    </location>
</feature>
<dbReference type="EMBL" id="AMGV01000004">
    <property type="protein sequence ID" value="KEF58592.1"/>
    <property type="molecule type" value="Genomic_DNA"/>
</dbReference>
<feature type="transmembrane region" description="Helical" evidence="6">
    <location>
        <begin position="145"/>
        <end position="164"/>
    </location>
</feature>
<dbReference type="GeneID" id="25281435"/>
<protein>
    <recommendedName>
        <fullName evidence="7">Major facilitator superfamily (MFS) profile domain-containing protein</fullName>
    </recommendedName>
</protein>
<gene>
    <name evidence="8" type="ORF">A1O9_06518</name>
</gene>
<comment type="subcellular location">
    <subcellularLocation>
        <location evidence="1">Membrane</location>
        <topology evidence="1">Multi-pass membrane protein</topology>
    </subcellularLocation>
</comment>
<dbReference type="PROSITE" id="PS50850">
    <property type="entry name" value="MFS"/>
    <property type="match status" value="1"/>
</dbReference>
<dbReference type="Proteomes" id="UP000027920">
    <property type="component" value="Unassembled WGS sequence"/>
</dbReference>
<feature type="transmembrane region" description="Helical" evidence="6">
    <location>
        <begin position="374"/>
        <end position="396"/>
    </location>
</feature>
<dbReference type="Pfam" id="PF07690">
    <property type="entry name" value="MFS_1"/>
    <property type="match status" value="1"/>
</dbReference>
<evidence type="ECO:0000256" key="3">
    <source>
        <dbReference type="ARBA" id="ARBA00022692"/>
    </source>
</evidence>
<evidence type="ECO:0000256" key="5">
    <source>
        <dbReference type="ARBA" id="ARBA00023136"/>
    </source>
</evidence>
<feature type="transmembrane region" description="Helical" evidence="6">
    <location>
        <begin position="115"/>
        <end position="139"/>
    </location>
</feature>
<evidence type="ECO:0000313" key="8">
    <source>
        <dbReference type="EMBL" id="KEF58592.1"/>
    </source>
</evidence>
<name>A0A072PFQ0_9EURO</name>
<dbReference type="OrthoDB" id="2985014at2759"/>
<keyword evidence="5 6" id="KW-0472">Membrane</keyword>
<evidence type="ECO:0000256" key="1">
    <source>
        <dbReference type="ARBA" id="ARBA00004141"/>
    </source>
</evidence>
<feature type="transmembrane region" description="Helical" evidence="6">
    <location>
        <begin position="211"/>
        <end position="230"/>
    </location>
</feature>
<dbReference type="VEuPathDB" id="FungiDB:A1O9_06518"/>
<sequence>MGAKDSAWIEDAIPVTRSARSADSEDVRYDSPVTKQLEKRLLRKIDYTVLPLMGISMLISFLDRGNIGNARVLGMQKDTGLSNQQFLNIIMMFFLGYVLLELPACLSLRYVHARFAFGVPIMAFGIFVILMAFCTSYAALMVLRVLVGLGEVFVNNAFIFLTLWYKPEEVALRIAIMYTSTTIAGATSGLISYACGVTLEGHDGLYDWQWMFIIEGVMAVGIGVIVMIFLPGTPDEVAKKGSLFIKKEEERQLIAARYHASHNTAGEVFRASQLLVGIQDPKMWLGALTVGSGGVGLGAFSVFLPTLIHAFGFDPLRTQLFVMVPYAFALVGMIASALISKRIGQRAPVVLACLGTTILGFIILISVTGQVASMVGACFVITGAYSGVVLSVSFVLTLHGGYTKRSLAVWLMQIVINVYSVAATQVYRTPPRFYLGHGLALGLYCLGFGCATTIWVICKRENAQKLRRREDFAAKGEVDPDMEKSYEELCDRHPGFLYAL</sequence>
<dbReference type="GO" id="GO:0022857">
    <property type="term" value="F:transmembrane transporter activity"/>
    <property type="evidence" value="ECO:0007669"/>
    <property type="project" value="InterPro"/>
</dbReference>
<accession>A0A072PFQ0</accession>
<dbReference type="HOGENOM" id="CLU_001265_0_1_1"/>
<keyword evidence="3 6" id="KW-0812">Transmembrane</keyword>
<dbReference type="PANTHER" id="PTHR43791:SF36">
    <property type="entry name" value="TRANSPORTER, PUTATIVE (AFU_ORTHOLOGUE AFUA_6G08340)-RELATED"/>
    <property type="match status" value="1"/>
</dbReference>
<feature type="transmembrane region" description="Helical" evidence="6">
    <location>
        <begin position="283"/>
        <end position="308"/>
    </location>
</feature>
<keyword evidence="9" id="KW-1185">Reference proteome</keyword>
<organism evidence="8 9">
    <name type="scientific">Exophiala aquamarina CBS 119918</name>
    <dbReference type="NCBI Taxonomy" id="1182545"/>
    <lineage>
        <taxon>Eukaryota</taxon>
        <taxon>Fungi</taxon>
        <taxon>Dikarya</taxon>
        <taxon>Ascomycota</taxon>
        <taxon>Pezizomycotina</taxon>
        <taxon>Eurotiomycetes</taxon>
        <taxon>Chaetothyriomycetidae</taxon>
        <taxon>Chaetothyriales</taxon>
        <taxon>Herpotrichiellaceae</taxon>
        <taxon>Exophiala</taxon>
    </lineage>
</organism>
<comment type="caution">
    <text evidence="8">The sequence shown here is derived from an EMBL/GenBank/DDBJ whole genome shotgun (WGS) entry which is preliminary data.</text>
</comment>
<keyword evidence="4 6" id="KW-1133">Transmembrane helix</keyword>
<evidence type="ECO:0000256" key="6">
    <source>
        <dbReference type="SAM" id="Phobius"/>
    </source>
</evidence>
<feature type="transmembrane region" description="Helical" evidence="6">
    <location>
        <begin position="176"/>
        <end position="199"/>
    </location>
</feature>
<proteinExistence type="predicted"/>
<evidence type="ECO:0000256" key="4">
    <source>
        <dbReference type="ARBA" id="ARBA00022989"/>
    </source>
</evidence>
<feature type="transmembrane region" description="Helical" evidence="6">
    <location>
        <begin position="408"/>
        <end position="427"/>
    </location>
</feature>